<sequence length="169" mass="19482">MAKKRTKGPLLYINQTFTRTPFSPNNQEIYTSKREIEEFVEGEAAVQGKESKELKTGIFREPIPIEIEQTDQKQNQVPDGSLPNEKVVSHLKRVKPFNEMDVKERIDYLLNIPKVLPPIPCVFYTTTENYQGYLAGFVDNEITIQFHNKSTKTIPLDQLKNIIMIGLKK</sequence>
<dbReference type="Proteomes" id="UP000623967">
    <property type="component" value="Unassembled WGS sequence"/>
</dbReference>
<gene>
    <name evidence="1" type="ORF">JK635_09355</name>
</gene>
<comment type="caution">
    <text evidence="1">The sequence shown here is derived from an EMBL/GenBank/DDBJ whole genome shotgun (WGS) entry which is preliminary data.</text>
</comment>
<accession>A0ABS1TM64</accession>
<keyword evidence="2" id="KW-1185">Reference proteome</keyword>
<evidence type="ECO:0000313" key="1">
    <source>
        <dbReference type="EMBL" id="MBL4952416.1"/>
    </source>
</evidence>
<dbReference type="Pfam" id="PF14153">
    <property type="entry name" value="Spore_coat_CotO"/>
    <property type="match status" value="1"/>
</dbReference>
<name>A0ABS1TM64_9BACI</name>
<proteinExistence type="predicted"/>
<evidence type="ECO:0000313" key="2">
    <source>
        <dbReference type="Proteomes" id="UP000623967"/>
    </source>
</evidence>
<evidence type="ECO:0008006" key="3">
    <source>
        <dbReference type="Google" id="ProtNLM"/>
    </source>
</evidence>
<reference evidence="1 2" key="1">
    <citation type="submission" date="2021-01" db="EMBL/GenBank/DDBJ databases">
        <title>Genome public.</title>
        <authorList>
            <person name="Liu C."/>
            <person name="Sun Q."/>
        </authorList>
    </citation>
    <scope>NUCLEOTIDE SEQUENCE [LARGE SCALE GENOMIC DNA]</scope>
    <source>
        <strain evidence="1 2">YIM B02564</strain>
    </source>
</reference>
<dbReference type="EMBL" id="JAESWB010000168">
    <property type="protein sequence ID" value="MBL4952416.1"/>
    <property type="molecule type" value="Genomic_DNA"/>
</dbReference>
<protein>
    <recommendedName>
        <fullName evidence="3">Spore coat protein CotO</fullName>
    </recommendedName>
</protein>
<dbReference type="RefSeq" id="WP_202653688.1">
    <property type="nucleotide sequence ID" value="NZ_JAESWB010000168.1"/>
</dbReference>
<organism evidence="1 2">
    <name type="scientific">Neobacillus paridis</name>
    <dbReference type="NCBI Taxonomy" id="2803862"/>
    <lineage>
        <taxon>Bacteria</taxon>
        <taxon>Bacillati</taxon>
        <taxon>Bacillota</taxon>
        <taxon>Bacilli</taxon>
        <taxon>Bacillales</taxon>
        <taxon>Bacillaceae</taxon>
        <taxon>Neobacillus</taxon>
    </lineage>
</organism>
<dbReference type="InterPro" id="IPR025439">
    <property type="entry name" value="Spore_coat_CotO"/>
</dbReference>